<feature type="transmembrane region" description="Helical" evidence="8">
    <location>
        <begin position="133"/>
        <end position="156"/>
    </location>
</feature>
<feature type="transmembrane region" description="Helical" evidence="8">
    <location>
        <begin position="382"/>
        <end position="398"/>
    </location>
</feature>
<feature type="transmembrane region" description="Helical" evidence="8">
    <location>
        <begin position="254"/>
        <end position="276"/>
    </location>
</feature>
<feature type="transmembrane region" description="Helical" evidence="8">
    <location>
        <begin position="355"/>
        <end position="376"/>
    </location>
</feature>
<dbReference type="GO" id="GO:0005886">
    <property type="term" value="C:plasma membrane"/>
    <property type="evidence" value="ECO:0007669"/>
    <property type="project" value="UniProtKB-SubCell"/>
</dbReference>
<keyword evidence="3" id="KW-0808">Transferase</keyword>
<evidence type="ECO:0000256" key="4">
    <source>
        <dbReference type="ARBA" id="ARBA00022692"/>
    </source>
</evidence>
<dbReference type="InterPro" id="IPR018584">
    <property type="entry name" value="GT87"/>
</dbReference>
<comment type="similarity">
    <text evidence="7">Belongs to the glycosyltransferase 87 family.</text>
</comment>
<sequence length="461" mass="49891">MPASVDPALDSVRDPALARYGAVAGENRPERLLRRACLAIPLLMVVIGAAIAALQRYLARADVPMPNNLGNLHGIGHLALSDSWGPMLAVRDWLARHPGGDAYEYFFFGLGTKFQYPLSSLIPIHWLPLDGAAAFHVLNLFSLAAWIAVAVGMVLLDLRLARLLRLPLASGDMLSRLWLAAAATIATFCFFPLIRAVYIGQIQTFLDALFVFACYFLASGRSASAGLLIGLSALVKPQMVLFLLWGALRRDRPFVVAMAACVAVGYAVSAWLYGWAWPFAYLHVLEYIGQHGEGLYENHSVNGLVNHMLGNGPNLVWDGQHFAPYNATVHRLTLLSTVALVVGGLWGARTAMTRLSATASLMVAGLCFTAASPVAWDHHYGVMLPLFGLLFLSLLANPRSGAERWSLLCGTFVMAANALSPVNLLAGTPLSFLQSYVFFAALGVLALVFLCRRDLGWASRA</sequence>
<organism evidence="9 10">
    <name type="scientific">Gluconacetobacter johannae</name>
    <dbReference type="NCBI Taxonomy" id="112140"/>
    <lineage>
        <taxon>Bacteria</taxon>
        <taxon>Pseudomonadati</taxon>
        <taxon>Pseudomonadota</taxon>
        <taxon>Alphaproteobacteria</taxon>
        <taxon>Acetobacterales</taxon>
        <taxon>Acetobacteraceae</taxon>
        <taxon>Gluconacetobacter</taxon>
    </lineage>
</organism>
<evidence type="ECO:0000256" key="6">
    <source>
        <dbReference type="ARBA" id="ARBA00023136"/>
    </source>
</evidence>
<accession>A0A7W4JAJ1</accession>
<comment type="caution">
    <text evidence="9">The sequence shown here is derived from an EMBL/GenBank/DDBJ whole genome shotgun (WGS) entry which is preliminary data.</text>
</comment>
<keyword evidence="4 8" id="KW-0812">Transmembrane</keyword>
<dbReference type="EMBL" id="JABEQH010000031">
    <property type="protein sequence ID" value="MBB2177497.1"/>
    <property type="molecule type" value="Genomic_DNA"/>
</dbReference>
<feature type="transmembrane region" description="Helical" evidence="8">
    <location>
        <begin position="36"/>
        <end position="58"/>
    </location>
</feature>
<feature type="transmembrane region" description="Helical" evidence="8">
    <location>
        <begin position="405"/>
        <end position="426"/>
    </location>
</feature>
<dbReference type="Proteomes" id="UP000561066">
    <property type="component" value="Unassembled WGS sequence"/>
</dbReference>
<evidence type="ECO:0000256" key="2">
    <source>
        <dbReference type="ARBA" id="ARBA00022475"/>
    </source>
</evidence>
<evidence type="ECO:0000256" key="1">
    <source>
        <dbReference type="ARBA" id="ARBA00004651"/>
    </source>
</evidence>
<dbReference type="AlphaFoldDB" id="A0A7W4JAJ1"/>
<evidence type="ECO:0000313" key="9">
    <source>
        <dbReference type="EMBL" id="MBB2177497.1"/>
    </source>
</evidence>
<gene>
    <name evidence="9" type="ORF">HLH21_16460</name>
</gene>
<proteinExistence type="inferred from homology"/>
<dbReference type="GO" id="GO:0016758">
    <property type="term" value="F:hexosyltransferase activity"/>
    <property type="evidence" value="ECO:0007669"/>
    <property type="project" value="InterPro"/>
</dbReference>
<dbReference type="Pfam" id="PF09594">
    <property type="entry name" value="GT87"/>
    <property type="match status" value="1"/>
</dbReference>
<keyword evidence="2" id="KW-1003">Cell membrane</keyword>
<evidence type="ECO:0000256" key="5">
    <source>
        <dbReference type="ARBA" id="ARBA00022989"/>
    </source>
</evidence>
<comment type="subcellular location">
    <subcellularLocation>
        <location evidence="1">Cell membrane</location>
        <topology evidence="1">Multi-pass membrane protein</topology>
    </subcellularLocation>
</comment>
<keyword evidence="5 8" id="KW-1133">Transmembrane helix</keyword>
<feature type="transmembrane region" description="Helical" evidence="8">
    <location>
        <begin position="329"/>
        <end position="348"/>
    </location>
</feature>
<evidence type="ECO:0000313" key="10">
    <source>
        <dbReference type="Proteomes" id="UP000561066"/>
    </source>
</evidence>
<evidence type="ECO:0000256" key="3">
    <source>
        <dbReference type="ARBA" id="ARBA00022679"/>
    </source>
</evidence>
<keyword evidence="10" id="KW-1185">Reference proteome</keyword>
<name>A0A7W4JAJ1_9PROT</name>
<feature type="transmembrane region" description="Helical" evidence="8">
    <location>
        <begin position="177"/>
        <end position="198"/>
    </location>
</feature>
<feature type="transmembrane region" description="Helical" evidence="8">
    <location>
        <begin position="432"/>
        <end position="451"/>
    </location>
</feature>
<dbReference type="RefSeq" id="WP_182944832.1">
    <property type="nucleotide sequence ID" value="NZ_JABEQH010000031.1"/>
</dbReference>
<protein>
    <submittedName>
        <fullName evidence="9">DUF2029 domain-containing protein</fullName>
    </submittedName>
</protein>
<reference evidence="9 10" key="1">
    <citation type="submission" date="2020-04" db="EMBL/GenBank/DDBJ databases">
        <title>Description of novel Gluconacetobacter.</title>
        <authorList>
            <person name="Sombolestani A."/>
        </authorList>
    </citation>
    <scope>NUCLEOTIDE SEQUENCE [LARGE SCALE GENOMIC DNA]</scope>
    <source>
        <strain evidence="9 10">LMG 21312</strain>
    </source>
</reference>
<evidence type="ECO:0000256" key="7">
    <source>
        <dbReference type="ARBA" id="ARBA00024033"/>
    </source>
</evidence>
<evidence type="ECO:0000256" key="8">
    <source>
        <dbReference type="SAM" id="Phobius"/>
    </source>
</evidence>
<keyword evidence="6 8" id="KW-0472">Membrane</keyword>